<dbReference type="InterPro" id="IPR027467">
    <property type="entry name" value="MopterinOxRdtase_cofactor_BS"/>
</dbReference>
<dbReference type="Pfam" id="PF10588">
    <property type="entry name" value="NADH-G_4Fe-4S_3"/>
    <property type="match status" value="1"/>
</dbReference>
<evidence type="ECO:0000259" key="6">
    <source>
        <dbReference type="PROSITE" id="PS51085"/>
    </source>
</evidence>
<evidence type="ECO:0000313" key="10">
    <source>
        <dbReference type="EMBL" id="AHF10679.1"/>
    </source>
</evidence>
<dbReference type="PROSITE" id="PS51669">
    <property type="entry name" value="4FE4S_MOW_BIS_MGD"/>
    <property type="match status" value="1"/>
</dbReference>
<dbReference type="InterPro" id="IPR006656">
    <property type="entry name" value="Mopterin_OxRdtase"/>
</dbReference>
<keyword evidence="11" id="KW-1185">Reference proteome</keyword>
<evidence type="ECO:0000313" key="11">
    <source>
        <dbReference type="Proteomes" id="UP000018934"/>
    </source>
</evidence>
<keyword evidence="3" id="KW-0560">Oxidoreductase</keyword>
<keyword evidence="1" id="KW-0004">4Fe-4S</keyword>
<dbReference type="SUPFAM" id="SSF53706">
    <property type="entry name" value="Formate dehydrogenase/DMSO reductase, domains 1-3"/>
    <property type="match status" value="1"/>
</dbReference>
<dbReference type="PROSITE" id="PS00198">
    <property type="entry name" value="4FE4S_FER_1"/>
    <property type="match status" value="1"/>
</dbReference>
<dbReference type="InterPro" id="IPR006963">
    <property type="entry name" value="Mopterin_OxRdtase_4Fe-4S_dom"/>
</dbReference>
<evidence type="ECO:0000256" key="5">
    <source>
        <dbReference type="ARBA" id="ARBA00023014"/>
    </source>
</evidence>
<protein>
    <submittedName>
        <fullName evidence="10">NADH dehydrogenase subunit G</fullName>
    </submittedName>
</protein>
<dbReference type="Gene3D" id="2.20.25.90">
    <property type="entry name" value="ADC-like domains"/>
    <property type="match status" value="1"/>
</dbReference>
<dbReference type="Pfam" id="PF04879">
    <property type="entry name" value="Molybdop_Fe4S4"/>
    <property type="match status" value="1"/>
</dbReference>
<dbReference type="CDD" id="cd00207">
    <property type="entry name" value="fer2"/>
    <property type="match status" value="1"/>
</dbReference>
<feature type="domain" description="4Fe-4S ferredoxin-type" evidence="7">
    <location>
        <begin position="139"/>
        <end position="169"/>
    </location>
</feature>
<dbReference type="Gene3D" id="3.40.50.740">
    <property type="match status" value="1"/>
</dbReference>
<dbReference type="InterPro" id="IPR050123">
    <property type="entry name" value="Prok_molybdopt-oxidoreductase"/>
</dbReference>
<dbReference type="PROSITE" id="PS51379">
    <property type="entry name" value="4FE4S_FER_2"/>
    <property type="match status" value="2"/>
</dbReference>
<gene>
    <name evidence="10" type="ORF">DEHRE_11890</name>
</gene>
<dbReference type="SMART" id="SM00926">
    <property type="entry name" value="Molybdop_Fe4S4"/>
    <property type="match status" value="1"/>
</dbReference>
<feature type="domain" description="4Fe-4S Mo/W bis-MGD-type" evidence="8">
    <location>
        <begin position="220"/>
        <end position="276"/>
    </location>
</feature>
<dbReference type="Proteomes" id="UP000018934">
    <property type="component" value="Chromosome"/>
</dbReference>
<keyword evidence="5" id="KW-0411">Iron-sulfur</keyword>
<dbReference type="PROSITE" id="PS51839">
    <property type="entry name" value="4FE4S_HC3"/>
    <property type="match status" value="1"/>
</dbReference>
<dbReference type="InterPro" id="IPR017896">
    <property type="entry name" value="4Fe4S_Fe-S-bd"/>
</dbReference>
<dbReference type="PROSITE" id="PS00551">
    <property type="entry name" value="MOLYBDOPTERIN_PROK_1"/>
    <property type="match status" value="1"/>
</dbReference>
<accession>A0ABM5P7I0</accession>
<dbReference type="EMBL" id="CP007033">
    <property type="protein sequence ID" value="AHF10679.1"/>
    <property type="molecule type" value="Genomic_DNA"/>
</dbReference>
<evidence type="ECO:0000256" key="3">
    <source>
        <dbReference type="ARBA" id="ARBA00023002"/>
    </source>
</evidence>
<dbReference type="PANTHER" id="PTHR43105">
    <property type="entry name" value="RESPIRATORY NITRATE REDUCTASE"/>
    <property type="match status" value="1"/>
</dbReference>
<dbReference type="Pfam" id="PF00384">
    <property type="entry name" value="Molybdopterin"/>
    <property type="match status" value="1"/>
</dbReference>
<evidence type="ECO:0000259" key="8">
    <source>
        <dbReference type="PROSITE" id="PS51669"/>
    </source>
</evidence>
<dbReference type="InterPro" id="IPR017900">
    <property type="entry name" value="4Fe4S_Fe_S_CS"/>
</dbReference>
<reference evidence="10 11" key="1">
    <citation type="journal article" date="2013" name="Stand. Genomic Sci.">
        <title>Complete genome sequence of Dehalobacter restrictus PER-K23(T.).</title>
        <authorList>
            <person name="Kruse T."/>
            <person name="Maillard J."/>
            <person name="Goodwin L."/>
            <person name="Woyke T."/>
            <person name="Teshima H."/>
            <person name="Bruce D."/>
            <person name="Detter C."/>
            <person name="Tapia R."/>
            <person name="Han C."/>
            <person name="Huntemann M."/>
            <person name="Wei C.L."/>
            <person name="Han J."/>
            <person name="Chen A."/>
            <person name="Kyrpides N."/>
            <person name="Szeto E."/>
            <person name="Markowitz V."/>
            <person name="Ivanova N."/>
            <person name="Pagani I."/>
            <person name="Pati A."/>
            <person name="Pitluck S."/>
            <person name="Nolan M."/>
            <person name="Holliger C."/>
            <person name="Smidt H."/>
        </authorList>
    </citation>
    <scope>NUCLEOTIDE SEQUENCE [LARGE SCALE GENOMIC DNA]</scope>
    <source>
        <strain evidence="11">DSM 9455</strain>
    </source>
</reference>
<proteinExistence type="predicted"/>
<dbReference type="PANTHER" id="PTHR43105:SF14">
    <property type="entry name" value="FORMATE DEHYDROGENASE H"/>
    <property type="match status" value="1"/>
</dbReference>
<dbReference type="Pfam" id="PF13510">
    <property type="entry name" value="Fer2_4"/>
    <property type="match status" value="1"/>
</dbReference>
<evidence type="ECO:0000256" key="2">
    <source>
        <dbReference type="ARBA" id="ARBA00022723"/>
    </source>
</evidence>
<dbReference type="InterPro" id="IPR036010">
    <property type="entry name" value="2Fe-2S_ferredoxin-like_sf"/>
</dbReference>
<dbReference type="Gene3D" id="3.30.70.20">
    <property type="match status" value="1"/>
</dbReference>
<dbReference type="SUPFAM" id="SSF54292">
    <property type="entry name" value="2Fe-2S ferredoxin-like"/>
    <property type="match status" value="1"/>
</dbReference>
<organism evidence="10 11">
    <name type="scientific">Dehalobacter restrictus (strain DSM 9455 / PER-K23)</name>
    <dbReference type="NCBI Taxonomy" id="871738"/>
    <lineage>
        <taxon>Bacteria</taxon>
        <taxon>Bacillati</taxon>
        <taxon>Bacillota</taxon>
        <taxon>Clostridia</taxon>
        <taxon>Eubacteriales</taxon>
        <taxon>Desulfitobacteriaceae</taxon>
        <taxon>Dehalobacter</taxon>
    </lineage>
</organism>
<keyword evidence="4" id="KW-0408">Iron</keyword>
<dbReference type="SMART" id="SM00929">
    <property type="entry name" value="NADH-G_4Fe-4S_3"/>
    <property type="match status" value="1"/>
</dbReference>
<feature type="domain" description="2Fe-2S ferredoxin-type" evidence="6">
    <location>
        <begin position="2"/>
        <end position="80"/>
    </location>
</feature>
<keyword evidence="2" id="KW-0479">Metal-binding</keyword>
<evidence type="ECO:0000256" key="4">
    <source>
        <dbReference type="ARBA" id="ARBA00023004"/>
    </source>
</evidence>
<dbReference type="InterPro" id="IPR001041">
    <property type="entry name" value="2Fe-2S_ferredoxin-type"/>
</dbReference>
<evidence type="ECO:0000256" key="1">
    <source>
        <dbReference type="ARBA" id="ARBA00022485"/>
    </source>
</evidence>
<dbReference type="Pfam" id="PF12838">
    <property type="entry name" value="Fer4_7"/>
    <property type="match status" value="1"/>
</dbReference>
<dbReference type="InterPro" id="IPR019574">
    <property type="entry name" value="NADH_UbQ_OxRdtase_Gsu_4Fe4S-bd"/>
</dbReference>
<dbReference type="SUPFAM" id="SSF54862">
    <property type="entry name" value="4Fe-4S ferredoxins"/>
    <property type="match status" value="1"/>
</dbReference>
<dbReference type="PROSITE" id="PS51085">
    <property type="entry name" value="2FE2S_FER_2"/>
    <property type="match status" value="1"/>
</dbReference>
<sequence>MEKVQLQIDGKTVLASAKSTILEACRKNGISVPTLCHAPELTNWGACRLCMVEVEGMRNLATACTMEVQQGMVVRTSTPEIREARRTILELILANHDIDCLTCEKMGNCDLSRYAYEYQVKGNTFQGEKRCSDPDDSNPFIFRDMNKCILCGKCVRACAEIQVNNVLDYSKRGFETQVSPAFNLPYGDSDCVFCGSCLAVCPVGALTEKQMIGKGRPWEIKKVRTTCPYCGTGCNFDLNVKDGKVIGVTSSSDAPVNGRALCVKGRFGYDTIHSPNRLQAPLIRKDGELVEADWDEALDLIAEKFTAIKAENGPDSLGALSSARCINEDNYLMQKLMRAVIGTNNIDHCART</sequence>
<evidence type="ECO:0000259" key="7">
    <source>
        <dbReference type="PROSITE" id="PS51379"/>
    </source>
</evidence>
<feature type="domain" description="4Fe-4S His(Cys)3-ligated-type" evidence="9">
    <location>
        <begin position="80"/>
        <end position="119"/>
    </location>
</feature>
<evidence type="ECO:0000259" key="9">
    <source>
        <dbReference type="PROSITE" id="PS51839"/>
    </source>
</evidence>
<feature type="domain" description="4Fe-4S ferredoxin-type" evidence="7">
    <location>
        <begin position="183"/>
        <end position="211"/>
    </location>
</feature>
<dbReference type="Gene3D" id="3.10.20.740">
    <property type="match status" value="1"/>
</dbReference>
<name>A0ABM5P7I0_DEHRP</name>